<protein>
    <submittedName>
        <fullName evidence="2">Uncharacterized protein</fullName>
    </submittedName>
</protein>
<comment type="caution">
    <text evidence="2">The sequence shown here is derived from an EMBL/GenBank/DDBJ whole genome shotgun (WGS) entry which is preliminary data.</text>
</comment>
<reference evidence="2" key="1">
    <citation type="submission" date="2020-11" db="EMBL/GenBank/DDBJ databases">
        <title>Chlorella ohadii genome sequencing and assembly.</title>
        <authorList>
            <person name="Murik O."/>
            <person name="Treves H."/>
            <person name="Kedem I."/>
            <person name="Shotland Y."/>
            <person name="Kaplan A."/>
        </authorList>
    </citation>
    <scope>NUCLEOTIDE SEQUENCE</scope>
    <source>
        <strain evidence="2">1</strain>
    </source>
</reference>
<evidence type="ECO:0000313" key="2">
    <source>
        <dbReference type="EMBL" id="KAI7843413.1"/>
    </source>
</evidence>
<proteinExistence type="predicted"/>
<accession>A0AAD5DVR8</accession>
<organism evidence="2 3">
    <name type="scientific">Chlorella ohadii</name>
    <dbReference type="NCBI Taxonomy" id="2649997"/>
    <lineage>
        <taxon>Eukaryota</taxon>
        <taxon>Viridiplantae</taxon>
        <taxon>Chlorophyta</taxon>
        <taxon>core chlorophytes</taxon>
        <taxon>Trebouxiophyceae</taxon>
        <taxon>Chlorellales</taxon>
        <taxon>Chlorellaceae</taxon>
        <taxon>Chlorella clade</taxon>
        <taxon>Chlorella</taxon>
    </lineage>
</organism>
<keyword evidence="3" id="KW-1185">Reference proteome</keyword>
<dbReference type="Proteomes" id="UP001205105">
    <property type="component" value="Unassembled WGS sequence"/>
</dbReference>
<sequence>MAHEQPPAGAQLIAQGIYTSQSGRSALTSFAGQVGWSQKISSAALAQQRARGGGKAPVLRKPVPQQPPCVTLPDYHKEGLPHQNVNGVSLTSGADEHGVTQGRLLFSGVKLPEDEEAAKTLVKAEYKSKGWTVKDVWLARTKGSRTVKQPATGWVELGSPIDVALLASYAPEDQIPTFPIIIKGAEVQDGYPNMRFWAPLAPGDQRDACKLRLTSTRLEGADAQAEVYALAADIAQTMRADPDNLPLRSLAGALEVMYAGRKGGGGPMSAMAELRLPAGAGALLEAGWIWVKGVLWKFEPAFSEGSLKRAEDAHAVLIYPVVRGVAPSTISAFLKGLGAHGVKVQPNSVGELYVHVGATRIKICLETAEQKCTMLTLGNKRALMLGGYVVQCTSAAESAMGTSKPDSDLIAIRLAAKEGISYADAVGRTGTAAVAGAAGTDAVMAMLSQIQSGVAAVPRALQDIKRAQEQSVQLQKEGNATAAQALGTTQQLLAGQQQATAQLASLAASHDTLATGMASMNTAVGTMTEVLVNVADGMGETQAAASKAASMAEQSAAHLAKLRAALARQRKPPAAEKPSPPSGQLRSKSARRTPGEGGAAGGDLADRMDAADSEGAVGEPAQEAAAKAMEGVETAKDGADGAENSPRNN</sequence>
<gene>
    <name evidence="2" type="ORF">COHA_002891</name>
</gene>
<evidence type="ECO:0000313" key="3">
    <source>
        <dbReference type="Proteomes" id="UP001205105"/>
    </source>
</evidence>
<dbReference type="AlphaFoldDB" id="A0AAD5DVR8"/>
<feature type="region of interest" description="Disordered" evidence="1">
    <location>
        <begin position="567"/>
        <end position="649"/>
    </location>
</feature>
<name>A0AAD5DVR8_9CHLO</name>
<evidence type="ECO:0000256" key="1">
    <source>
        <dbReference type="SAM" id="MobiDB-lite"/>
    </source>
</evidence>
<dbReference type="EMBL" id="JADXDR010000038">
    <property type="protein sequence ID" value="KAI7843413.1"/>
    <property type="molecule type" value="Genomic_DNA"/>
</dbReference>